<feature type="region of interest" description="Disordered" evidence="2">
    <location>
        <begin position="163"/>
        <end position="199"/>
    </location>
</feature>
<feature type="compositionally biased region" description="Low complexity" evidence="2">
    <location>
        <begin position="176"/>
        <end position="187"/>
    </location>
</feature>
<keyword evidence="4" id="KW-1185">Reference proteome</keyword>
<comment type="caution">
    <text evidence="3">The sequence shown here is derived from an EMBL/GenBank/DDBJ whole genome shotgun (WGS) entry which is preliminary data.</text>
</comment>
<feature type="region of interest" description="Disordered" evidence="2">
    <location>
        <begin position="1"/>
        <end position="29"/>
    </location>
</feature>
<dbReference type="OrthoDB" id="10400397at2759"/>
<dbReference type="Proteomes" id="UP001061958">
    <property type="component" value="Unassembled WGS sequence"/>
</dbReference>
<dbReference type="AlphaFoldDB" id="A0A9C7URI9"/>
<evidence type="ECO:0000256" key="1">
    <source>
        <dbReference type="SAM" id="Coils"/>
    </source>
</evidence>
<accession>A0A9C7URI9</accession>
<sequence length="490" mass="57523">MNMVTNRSTACDHDNQSNGLMKSHDSHVASAAEKLRQRLIELQKQQHTFSPLDVEQKNSFLPNDIRQLKEQLKAQLEQADKYYMDMQSKHAAHTYHAKETNRETENMSISTHSKEPLWDNKKEVTNNDSVESLEKEIAMLRECLAKYPNRNPQWTENRDAISREQNVSEHSPQHNPSSSIEPSSTPSMYHEHGNELGLSKDNAHNEQIDKSHTDEGNKLHLEYAQQRLLQAQEEYENALKMSKMAPISQTKRKTTDCQTAENCLDTRKENGKLLCPLHEYFSLSAPYILKLESYLQSSGEETWKQIARLVQHCGIQEIKEMLFFCVDKFIQRSEEQQEEEKKIMNLEHTLERIQMENKERIRQQEEIESRLRDELERCQTDLSKAELSLDVALSEKLVLENRTPTWELCETLETRLEKLETRRNKREKELHRQIAEKNHIIEELKQQISNKDNETSRLYSEVQHLLQNVEQLRSAWAAQQGEQPRSRRKA</sequence>
<feature type="coiled-coil region" evidence="1">
    <location>
        <begin position="336"/>
        <end position="461"/>
    </location>
</feature>
<keyword evidence="1" id="KW-0175">Coiled coil</keyword>
<name>A0A9C7URI9_9RHOD</name>
<reference evidence="3" key="2">
    <citation type="submission" date="2022-01" db="EMBL/GenBank/DDBJ databases">
        <authorList>
            <person name="Hirooka S."/>
            <person name="Miyagishima S.Y."/>
        </authorList>
    </citation>
    <scope>NUCLEOTIDE SEQUENCE</scope>
    <source>
        <strain evidence="3">NBRC 102759</strain>
    </source>
</reference>
<evidence type="ECO:0000313" key="4">
    <source>
        <dbReference type="Proteomes" id="UP001061958"/>
    </source>
</evidence>
<evidence type="ECO:0000313" key="3">
    <source>
        <dbReference type="EMBL" id="GJQ12851.1"/>
    </source>
</evidence>
<reference evidence="3" key="1">
    <citation type="journal article" date="2022" name="Proc. Natl. Acad. Sci. U.S.A.">
        <title>Life cycle and functional genomics of the unicellular red alga Galdieria for elucidating algal and plant evolution and industrial use.</title>
        <authorList>
            <person name="Hirooka S."/>
            <person name="Itabashi T."/>
            <person name="Ichinose T.M."/>
            <person name="Onuma R."/>
            <person name="Fujiwara T."/>
            <person name="Yamashita S."/>
            <person name="Jong L.W."/>
            <person name="Tomita R."/>
            <person name="Iwane A.H."/>
            <person name="Miyagishima S.Y."/>
        </authorList>
    </citation>
    <scope>NUCLEOTIDE SEQUENCE</scope>
    <source>
        <strain evidence="3">NBRC 102759</strain>
    </source>
</reference>
<protein>
    <submittedName>
        <fullName evidence="3">Uncharacterized protein</fullName>
    </submittedName>
</protein>
<evidence type="ECO:0000256" key="2">
    <source>
        <dbReference type="SAM" id="MobiDB-lite"/>
    </source>
</evidence>
<dbReference type="EMBL" id="BQMJ01000037">
    <property type="protein sequence ID" value="GJQ12851.1"/>
    <property type="molecule type" value="Genomic_DNA"/>
</dbReference>
<gene>
    <name evidence="3" type="ORF">GpartN1_g4642.t1</name>
</gene>
<organism evidence="3 4">
    <name type="scientific">Galdieria partita</name>
    <dbReference type="NCBI Taxonomy" id="83374"/>
    <lineage>
        <taxon>Eukaryota</taxon>
        <taxon>Rhodophyta</taxon>
        <taxon>Bangiophyceae</taxon>
        <taxon>Galdieriales</taxon>
        <taxon>Galdieriaceae</taxon>
        <taxon>Galdieria</taxon>
    </lineage>
</organism>
<feature type="compositionally biased region" description="Polar residues" evidence="2">
    <location>
        <begin position="163"/>
        <end position="175"/>
    </location>
</feature>
<proteinExistence type="predicted"/>